<proteinExistence type="inferred from homology"/>
<accession>A0AAW1EB89</accession>
<dbReference type="AlphaFoldDB" id="A0AAW1EB89"/>
<comment type="catalytic activity">
    <reaction evidence="1">
        <text>[E2 ubiquitin-conjugating enzyme]-S-ubiquitinyl-L-cysteine + [acceptor protein]-L-lysine = [E2 ubiquitin-conjugating enzyme]-L-cysteine + [acceptor protein]-N(6)-ubiquitinyl-L-lysine.</text>
        <dbReference type="EC" id="2.3.2.31"/>
    </reaction>
</comment>
<comment type="similarity">
    <text evidence="10">Belongs to the RBR family. RNF14 subfamily.</text>
</comment>
<feature type="domain" description="RING-type" evidence="13">
    <location>
        <begin position="340"/>
        <end position="386"/>
    </location>
</feature>
<dbReference type="PROSITE" id="PS51873">
    <property type="entry name" value="TRIAD"/>
    <property type="match status" value="1"/>
</dbReference>
<evidence type="ECO:0000259" key="15">
    <source>
        <dbReference type="PROSITE" id="PS51873"/>
    </source>
</evidence>
<dbReference type="PANTHER" id="PTHR11685">
    <property type="entry name" value="RBR FAMILY RING FINGER AND IBR DOMAIN-CONTAINING"/>
    <property type="match status" value="1"/>
</dbReference>
<dbReference type="PROSITE" id="PS50908">
    <property type="entry name" value="RWD"/>
    <property type="match status" value="1"/>
</dbReference>
<dbReference type="InterPro" id="IPR047548">
    <property type="entry name" value="Rcat_RBR_RNF14"/>
</dbReference>
<evidence type="ECO:0000256" key="6">
    <source>
        <dbReference type="ARBA" id="ARBA00022737"/>
    </source>
</evidence>
<evidence type="ECO:0000256" key="2">
    <source>
        <dbReference type="ARBA" id="ARBA00004906"/>
    </source>
</evidence>
<dbReference type="GO" id="GO:0008270">
    <property type="term" value="F:zinc ion binding"/>
    <property type="evidence" value="ECO:0007669"/>
    <property type="project" value="UniProtKB-KW"/>
</dbReference>
<feature type="compositionally biased region" description="Basic and acidic residues" evidence="12">
    <location>
        <begin position="294"/>
        <end position="305"/>
    </location>
</feature>
<dbReference type="Gene3D" id="1.20.120.1750">
    <property type="match status" value="1"/>
</dbReference>
<dbReference type="SUPFAM" id="SSF54495">
    <property type="entry name" value="UBC-like"/>
    <property type="match status" value="1"/>
</dbReference>
<dbReference type="InterPro" id="IPR031127">
    <property type="entry name" value="E3_UB_ligase_RBR"/>
</dbReference>
<keyword evidence="7 11" id="KW-0863">Zinc-finger</keyword>
<dbReference type="InterPro" id="IPR016135">
    <property type="entry name" value="UBQ-conjugating_enzyme/RWD"/>
</dbReference>
<dbReference type="GO" id="GO:0061630">
    <property type="term" value="F:ubiquitin protein ligase activity"/>
    <property type="evidence" value="ECO:0007669"/>
    <property type="project" value="UniProtKB-EC"/>
</dbReference>
<comment type="pathway">
    <text evidence="2">Protein modification; protein ubiquitination.</text>
</comment>
<dbReference type="CDD" id="cd23820">
    <property type="entry name" value="RWD_RNF14"/>
    <property type="match status" value="1"/>
</dbReference>
<evidence type="ECO:0000259" key="14">
    <source>
        <dbReference type="PROSITE" id="PS50908"/>
    </source>
</evidence>
<dbReference type="CDD" id="cd16628">
    <property type="entry name" value="RING-HC_RBR_RNF14"/>
    <property type="match status" value="1"/>
</dbReference>
<evidence type="ECO:0000256" key="7">
    <source>
        <dbReference type="ARBA" id="ARBA00022771"/>
    </source>
</evidence>
<dbReference type="InterPro" id="IPR006575">
    <property type="entry name" value="RWD_dom"/>
</dbReference>
<dbReference type="InterPro" id="IPR013083">
    <property type="entry name" value="Znf_RING/FYVE/PHD"/>
</dbReference>
<name>A0AAW1EB89_ZOAVI</name>
<dbReference type="Pfam" id="PF01485">
    <property type="entry name" value="IBR"/>
    <property type="match status" value="1"/>
</dbReference>
<keyword evidence="6" id="KW-0677">Repeat</keyword>
<dbReference type="InterPro" id="IPR001841">
    <property type="entry name" value="Znf_RING"/>
</dbReference>
<keyword evidence="8" id="KW-0833">Ubl conjugation pathway</keyword>
<evidence type="ECO:0000256" key="11">
    <source>
        <dbReference type="PROSITE-ProRule" id="PRU00175"/>
    </source>
</evidence>
<dbReference type="Gene3D" id="3.10.110.10">
    <property type="entry name" value="Ubiquitin Conjugating Enzyme"/>
    <property type="match status" value="1"/>
</dbReference>
<dbReference type="InterPro" id="IPR044066">
    <property type="entry name" value="TRIAD_supradom"/>
</dbReference>
<evidence type="ECO:0000256" key="4">
    <source>
        <dbReference type="ARBA" id="ARBA00022679"/>
    </source>
</evidence>
<feature type="compositionally biased region" description="Basic and acidic residues" evidence="12">
    <location>
        <begin position="199"/>
        <end position="209"/>
    </location>
</feature>
<organism evidence="16 17">
    <name type="scientific">Zoarces viviparus</name>
    <name type="common">Viviparous eelpout</name>
    <name type="synonym">Blennius viviparus</name>
    <dbReference type="NCBI Taxonomy" id="48416"/>
    <lineage>
        <taxon>Eukaryota</taxon>
        <taxon>Metazoa</taxon>
        <taxon>Chordata</taxon>
        <taxon>Craniata</taxon>
        <taxon>Vertebrata</taxon>
        <taxon>Euteleostomi</taxon>
        <taxon>Actinopterygii</taxon>
        <taxon>Neopterygii</taxon>
        <taxon>Teleostei</taxon>
        <taxon>Neoteleostei</taxon>
        <taxon>Acanthomorphata</taxon>
        <taxon>Eupercaria</taxon>
        <taxon>Perciformes</taxon>
        <taxon>Cottioidei</taxon>
        <taxon>Zoarcales</taxon>
        <taxon>Zoarcidae</taxon>
        <taxon>Zoarcinae</taxon>
        <taxon>Zoarces</taxon>
    </lineage>
</organism>
<dbReference type="EC" id="2.3.2.31" evidence="3"/>
<sequence>MNADMEEQEDELLALKSIFDSEEFLRDESKPAGEIRVSVELPADFTVTLQEGETLRQYEISFLPPLLLTFELPEDYPSSSAPSFSLTCSWLTHTQLSALGAQLTSLYQATGGAVVLFTWVQFLKEDALRFLDIHTLLELPSGEPSTQYDSQDSVNAALSEPKNYQHIPKSGATYSQSRAVLDLCKPDLSAPSLEVEHPIGMHADGHDTLTSDWSSTDPREAEQTLQTSEFKADYQNDLSSVAGKSKHLPFASSDQSGQEDFLNDGDVSASLLLPPGSSDPLDQSEQGAASLPIRPRESPQNEDQARSGLSLTPSQTLLSQLLIHNATQTQKAFLATVFDCGVCLVSFLGSDCVHLPECGHISCKACLTKFCTLQITEGNIKGVTCPEADCPATPTPSQVKCLVGEELFSRYDRLLLQSTLDCMADVVYCPRRFCGSAVIVEKSSAAAQCSVCSFAFCVNCRKTYHGTDGCPEKRNRKIQEAQQANADLPQSQEGLMALWDDYASGSKQRQRLLETRYGRSTMRGTVEECLSEDWITFNSKNCPHCFRSIQKNGGCNVMTCTQCRQLFCWMCLTRLPTSHHGKHFENGACSTYQ</sequence>
<keyword evidence="17" id="KW-1185">Reference proteome</keyword>
<comment type="caution">
    <text evidence="16">The sequence shown here is derived from an EMBL/GenBank/DDBJ whole genome shotgun (WGS) entry which is preliminary data.</text>
</comment>
<feature type="domain" description="RWD" evidence="14">
    <location>
        <begin position="10"/>
        <end position="130"/>
    </location>
</feature>
<feature type="compositionally biased region" description="Low complexity" evidence="12">
    <location>
        <begin position="268"/>
        <end position="281"/>
    </location>
</feature>
<evidence type="ECO:0000313" key="17">
    <source>
        <dbReference type="Proteomes" id="UP001488805"/>
    </source>
</evidence>
<gene>
    <name evidence="16" type="ORF">VZT92_022371</name>
</gene>
<dbReference type="InterPro" id="IPR002867">
    <property type="entry name" value="IBR_dom"/>
</dbReference>
<evidence type="ECO:0000256" key="10">
    <source>
        <dbReference type="ARBA" id="ARBA00044508"/>
    </source>
</evidence>
<dbReference type="GO" id="GO:0016567">
    <property type="term" value="P:protein ubiquitination"/>
    <property type="evidence" value="ECO:0007669"/>
    <property type="project" value="InterPro"/>
</dbReference>
<evidence type="ECO:0000256" key="1">
    <source>
        <dbReference type="ARBA" id="ARBA00001798"/>
    </source>
</evidence>
<protein>
    <recommendedName>
        <fullName evidence="3">RBR-type E3 ubiquitin transferase</fullName>
        <ecNumber evidence="3">2.3.2.31</ecNumber>
    </recommendedName>
</protein>
<feature type="domain" description="RING-type" evidence="15">
    <location>
        <begin position="336"/>
        <end position="593"/>
    </location>
</feature>
<dbReference type="SMART" id="SM00647">
    <property type="entry name" value="IBR"/>
    <property type="match status" value="2"/>
</dbReference>
<dbReference type="CDD" id="cd20354">
    <property type="entry name" value="Rcat_RBR_RNF14"/>
    <property type="match status" value="1"/>
</dbReference>
<dbReference type="Gene3D" id="2.20.25.20">
    <property type="match status" value="1"/>
</dbReference>
<evidence type="ECO:0000256" key="12">
    <source>
        <dbReference type="SAM" id="MobiDB-lite"/>
    </source>
</evidence>
<evidence type="ECO:0000256" key="8">
    <source>
        <dbReference type="ARBA" id="ARBA00022786"/>
    </source>
</evidence>
<dbReference type="FunFam" id="3.30.40.10:FF:000137">
    <property type="entry name" value="RanBP-type and C3HC4-type zinc finger-containing protein 1"/>
    <property type="match status" value="1"/>
</dbReference>
<evidence type="ECO:0000256" key="5">
    <source>
        <dbReference type="ARBA" id="ARBA00022723"/>
    </source>
</evidence>
<dbReference type="SMART" id="SM00591">
    <property type="entry name" value="RWD"/>
    <property type="match status" value="1"/>
</dbReference>
<reference evidence="16 17" key="1">
    <citation type="journal article" date="2024" name="Genome Biol. Evol.">
        <title>Chromosome-level genome assembly of the viviparous eelpout Zoarces viviparus.</title>
        <authorList>
            <person name="Fuhrmann N."/>
            <person name="Brasseur M.V."/>
            <person name="Bakowski C.E."/>
            <person name="Podsiadlowski L."/>
            <person name="Prost S."/>
            <person name="Krehenwinkel H."/>
            <person name="Mayer C."/>
        </authorList>
    </citation>
    <scope>NUCLEOTIDE SEQUENCE [LARGE SCALE GENOMIC DNA]</scope>
    <source>
        <strain evidence="16">NO-MEL_2022_Ind0_liver</strain>
    </source>
</reference>
<dbReference type="SUPFAM" id="SSF57850">
    <property type="entry name" value="RING/U-box"/>
    <property type="match status" value="3"/>
</dbReference>
<evidence type="ECO:0000259" key="13">
    <source>
        <dbReference type="PROSITE" id="PS50089"/>
    </source>
</evidence>
<evidence type="ECO:0000256" key="9">
    <source>
        <dbReference type="ARBA" id="ARBA00022833"/>
    </source>
</evidence>
<dbReference type="Pfam" id="PF22191">
    <property type="entry name" value="IBR_1"/>
    <property type="match status" value="1"/>
</dbReference>
<keyword evidence="9" id="KW-0862">Zinc</keyword>
<dbReference type="Proteomes" id="UP001488805">
    <property type="component" value="Unassembled WGS sequence"/>
</dbReference>
<dbReference type="InterPro" id="IPR031128">
    <property type="entry name" value="RNF14_RING-HC_Zfn"/>
</dbReference>
<dbReference type="Gene3D" id="3.30.40.10">
    <property type="entry name" value="Zinc/RING finger domain, C3HC4 (zinc finger)"/>
    <property type="match status" value="1"/>
</dbReference>
<feature type="region of interest" description="Disordered" evidence="12">
    <location>
        <begin position="246"/>
        <end position="309"/>
    </location>
</feature>
<evidence type="ECO:0000256" key="3">
    <source>
        <dbReference type="ARBA" id="ARBA00012251"/>
    </source>
</evidence>
<dbReference type="Pfam" id="PF05773">
    <property type="entry name" value="RWD"/>
    <property type="match status" value="1"/>
</dbReference>
<dbReference type="CDD" id="cd20341">
    <property type="entry name" value="BRcat_RBR_RNF14"/>
    <property type="match status" value="1"/>
</dbReference>
<keyword evidence="4" id="KW-0808">Transferase</keyword>
<keyword evidence="5" id="KW-0479">Metal-binding</keyword>
<dbReference type="PROSITE" id="PS50089">
    <property type="entry name" value="ZF_RING_2"/>
    <property type="match status" value="1"/>
</dbReference>
<evidence type="ECO:0000313" key="16">
    <source>
        <dbReference type="EMBL" id="KAK9519659.1"/>
    </source>
</evidence>
<dbReference type="EMBL" id="JBCEZU010000434">
    <property type="protein sequence ID" value="KAK9519659.1"/>
    <property type="molecule type" value="Genomic_DNA"/>
</dbReference>
<feature type="region of interest" description="Disordered" evidence="12">
    <location>
        <begin position="199"/>
        <end position="227"/>
    </location>
</feature>